<dbReference type="AlphaFoldDB" id="A0A932ZSQ1"/>
<protein>
    <submittedName>
        <fullName evidence="2">DUF721 domain-containing protein</fullName>
    </submittedName>
</protein>
<dbReference type="PANTHER" id="PTHR36456:SF1">
    <property type="entry name" value="UPF0232 PROTEIN SCO3875"/>
    <property type="match status" value="1"/>
</dbReference>
<evidence type="ECO:0000256" key="1">
    <source>
        <dbReference type="SAM" id="MobiDB-lite"/>
    </source>
</evidence>
<organism evidence="2 3">
    <name type="scientific">Tectimicrobiota bacterium</name>
    <dbReference type="NCBI Taxonomy" id="2528274"/>
    <lineage>
        <taxon>Bacteria</taxon>
        <taxon>Pseudomonadati</taxon>
        <taxon>Nitrospinota/Tectimicrobiota group</taxon>
        <taxon>Candidatus Tectimicrobiota</taxon>
    </lineage>
</organism>
<name>A0A932ZSQ1_UNCTE</name>
<accession>A0A932ZSQ1</accession>
<reference evidence="2" key="1">
    <citation type="submission" date="2020-07" db="EMBL/GenBank/DDBJ databases">
        <title>Huge and variable diversity of episymbiotic CPR bacteria and DPANN archaea in groundwater ecosystems.</title>
        <authorList>
            <person name="He C.Y."/>
            <person name="Keren R."/>
            <person name="Whittaker M."/>
            <person name="Farag I.F."/>
            <person name="Doudna J."/>
            <person name="Cate J.H.D."/>
            <person name="Banfield J.F."/>
        </authorList>
    </citation>
    <scope>NUCLEOTIDE SEQUENCE</scope>
    <source>
        <strain evidence="2">NC_groundwater_1370_Ag_S-0.2um_69_93</strain>
    </source>
</reference>
<dbReference type="EMBL" id="JACQRX010000032">
    <property type="protein sequence ID" value="MBI4250953.1"/>
    <property type="molecule type" value="Genomic_DNA"/>
</dbReference>
<dbReference type="Proteomes" id="UP000752292">
    <property type="component" value="Unassembled WGS sequence"/>
</dbReference>
<dbReference type="InterPro" id="IPR007922">
    <property type="entry name" value="DciA-like"/>
</dbReference>
<feature type="region of interest" description="Disordered" evidence="1">
    <location>
        <begin position="105"/>
        <end position="128"/>
    </location>
</feature>
<dbReference type="PANTHER" id="PTHR36456">
    <property type="entry name" value="UPF0232 PROTEIN SCO3875"/>
    <property type="match status" value="1"/>
</dbReference>
<dbReference type="Pfam" id="PF05258">
    <property type="entry name" value="DciA"/>
    <property type="match status" value="1"/>
</dbReference>
<evidence type="ECO:0000313" key="3">
    <source>
        <dbReference type="Proteomes" id="UP000752292"/>
    </source>
</evidence>
<evidence type="ECO:0000313" key="2">
    <source>
        <dbReference type="EMBL" id="MBI4250953.1"/>
    </source>
</evidence>
<comment type="caution">
    <text evidence="2">The sequence shown here is derived from an EMBL/GenBank/DDBJ whole genome shotgun (WGS) entry which is preliminary data.</text>
</comment>
<sequence length="173" mass="19147">MGSRGWPEMADFARLLGDLRKKEPWGRRLFRHRVFRVWEAAVGGALARVARPAAVRGGRLVVEVRDSAWLQELKLREKELLNRLKEALGTEEFTGLTFRLGEWAPDAGGPSGGPPAPSPARISAEDEPAIEAALEGLGDPELREGAERLLYRARRRSDALTRPSRTVDGGKEE</sequence>
<gene>
    <name evidence="2" type="ORF">HY618_00705</name>
</gene>
<proteinExistence type="predicted"/>